<dbReference type="Pfam" id="PF10502">
    <property type="entry name" value="Peptidase_S26"/>
    <property type="match status" value="1"/>
</dbReference>
<feature type="transmembrane region" description="Helical" evidence="7">
    <location>
        <begin position="7"/>
        <end position="28"/>
    </location>
</feature>
<evidence type="ECO:0000259" key="8">
    <source>
        <dbReference type="Pfam" id="PF10502"/>
    </source>
</evidence>
<protein>
    <recommendedName>
        <fullName evidence="5">Signal peptidase I</fullName>
        <ecNumber evidence="5">3.4.21.89</ecNumber>
    </recommendedName>
</protein>
<dbReference type="PANTHER" id="PTHR10806">
    <property type="entry name" value="SIGNAL PEPTIDASE COMPLEX CATALYTIC SUBUNIT SEC11"/>
    <property type="match status" value="1"/>
</dbReference>
<sequence length="257" mass="27600">MQTVKKVGSIVISVVMWIIILVAALYAFTTLATKDDGSVSNLGGFTPMTVQSDSMSPTFDQGDLIVIKTCDTSKLQVGDIVTFHTIIDNQYALNTHRIESIDELNGIRSFTTKGDNNDVADTHIISDGDIVGQYVFKIPGMGKVMDFLSSTWGFLIVIVLPMLLFFIYQVYHLVIVGMNLKRAMAEEDRMARAAAIVDGEGSDAEAGSDVERAEAARADAEAKLAEARRLKAEAEAALAASGKAGDAAGGRDSKDDK</sequence>
<dbReference type="OrthoDB" id="3178064at2"/>
<evidence type="ECO:0000256" key="3">
    <source>
        <dbReference type="ARBA" id="ARBA00022989"/>
    </source>
</evidence>
<evidence type="ECO:0000256" key="4">
    <source>
        <dbReference type="ARBA" id="ARBA00023136"/>
    </source>
</evidence>
<name>A0A4Q2K4Z9_9ACTN</name>
<keyword evidence="6" id="KW-0175">Coiled coil</keyword>
<feature type="coiled-coil region" evidence="6">
    <location>
        <begin position="210"/>
        <end position="240"/>
    </location>
</feature>
<dbReference type="NCBIfam" id="TIGR02228">
    <property type="entry name" value="sigpep_I_arch"/>
    <property type="match status" value="1"/>
</dbReference>
<comment type="subcellular location">
    <subcellularLocation>
        <location evidence="1">Membrane</location>
    </subcellularLocation>
</comment>
<dbReference type="SUPFAM" id="SSF51306">
    <property type="entry name" value="LexA/Signal peptidase"/>
    <property type="match status" value="1"/>
</dbReference>
<evidence type="ECO:0000256" key="1">
    <source>
        <dbReference type="ARBA" id="ARBA00004370"/>
    </source>
</evidence>
<dbReference type="AlphaFoldDB" id="A0A4Q2K4Z9"/>
<keyword evidence="3 7" id="KW-1133">Transmembrane helix</keyword>
<dbReference type="EC" id="3.4.21.89" evidence="5"/>
<dbReference type="GO" id="GO:0004252">
    <property type="term" value="F:serine-type endopeptidase activity"/>
    <property type="evidence" value="ECO:0007669"/>
    <property type="project" value="UniProtKB-UniRule"/>
</dbReference>
<evidence type="ECO:0000256" key="2">
    <source>
        <dbReference type="ARBA" id="ARBA00022692"/>
    </source>
</evidence>
<dbReference type="PRINTS" id="PR00728">
    <property type="entry name" value="SIGNALPTASE"/>
</dbReference>
<dbReference type="InterPro" id="IPR036286">
    <property type="entry name" value="LexA/Signal_pep-like_sf"/>
</dbReference>
<dbReference type="Proteomes" id="UP000293345">
    <property type="component" value="Unassembled WGS sequence"/>
</dbReference>
<dbReference type="CDD" id="cd06462">
    <property type="entry name" value="Peptidase_S24_S26"/>
    <property type="match status" value="1"/>
</dbReference>
<dbReference type="PANTHER" id="PTHR10806:SF6">
    <property type="entry name" value="SIGNAL PEPTIDASE COMPLEX CATALYTIC SUBUNIT SEC11"/>
    <property type="match status" value="1"/>
</dbReference>
<comment type="caution">
    <text evidence="9">The sequence shown here is derived from an EMBL/GenBank/DDBJ whole genome shotgun (WGS) entry which is preliminary data.</text>
</comment>
<feature type="transmembrane region" description="Helical" evidence="7">
    <location>
        <begin position="152"/>
        <end position="174"/>
    </location>
</feature>
<keyword evidence="10" id="KW-1185">Reference proteome</keyword>
<evidence type="ECO:0000313" key="10">
    <source>
        <dbReference type="Proteomes" id="UP000293345"/>
    </source>
</evidence>
<keyword evidence="4 7" id="KW-0472">Membrane</keyword>
<dbReference type="Gene3D" id="2.10.109.10">
    <property type="entry name" value="Umud Fragment, subunit A"/>
    <property type="match status" value="1"/>
</dbReference>
<keyword evidence="2 7" id="KW-0812">Transmembrane</keyword>
<dbReference type="RefSeq" id="WP_129424757.1">
    <property type="nucleotide sequence ID" value="NZ_SDPW01000001.1"/>
</dbReference>
<gene>
    <name evidence="9" type="ORF">ET524_07935</name>
</gene>
<dbReference type="EMBL" id="SDPW01000001">
    <property type="protein sequence ID" value="RXZ54412.1"/>
    <property type="molecule type" value="Genomic_DNA"/>
</dbReference>
<accession>A0A4Q2K4Z9</accession>
<proteinExistence type="predicted"/>
<organism evidence="9 10">
    <name type="scientific">Senegalimassilia faecalis</name>
    <dbReference type="NCBI Taxonomy" id="2509433"/>
    <lineage>
        <taxon>Bacteria</taxon>
        <taxon>Bacillati</taxon>
        <taxon>Actinomycetota</taxon>
        <taxon>Coriobacteriia</taxon>
        <taxon>Coriobacteriales</taxon>
        <taxon>Coriobacteriaceae</taxon>
        <taxon>Senegalimassilia</taxon>
    </lineage>
</organism>
<keyword evidence="9" id="KW-0378">Hydrolase</keyword>
<dbReference type="InterPro" id="IPR001733">
    <property type="entry name" value="Peptidase_S26B"/>
</dbReference>
<evidence type="ECO:0000256" key="5">
    <source>
        <dbReference type="NCBIfam" id="TIGR02228"/>
    </source>
</evidence>
<evidence type="ECO:0000256" key="7">
    <source>
        <dbReference type="SAM" id="Phobius"/>
    </source>
</evidence>
<reference evidence="9 10" key="1">
    <citation type="submission" date="2019-01" db="EMBL/GenBank/DDBJ databases">
        <title>Senegalimassilia sp. nov. KGMB04484 isolated human feces.</title>
        <authorList>
            <person name="Han K.-I."/>
            <person name="Kim J.-S."/>
            <person name="Lee K.C."/>
            <person name="Suh M.K."/>
            <person name="Eom M.K."/>
            <person name="Lee J.H."/>
            <person name="Park S.-H."/>
            <person name="Kang S.W."/>
            <person name="Park J.-E."/>
            <person name="Oh B.S."/>
            <person name="Yu S.Y."/>
            <person name="Choi S.-H."/>
            <person name="Lee D.H."/>
            <person name="Yoon H."/>
            <person name="Kim B.-Y."/>
            <person name="Lee J.H."/>
            <person name="Lee J.-S."/>
        </authorList>
    </citation>
    <scope>NUCLEOTIDE SEQUENCE [LARGE SCALE GENOMIC DNA]</scope>
    <source>
        <strain evidence="9 10">KGMB04484</strain>
    </source>
</reference>
<evidence type="ECO:0000256" key="6">
    <source>
        <dbReference type="SAM" id="Coils"/>
    </source>
</evidence>
<dbReference type="InterPro" id="IPR019533">
    <property type="entry name" value="Peptidase_S26"/>
</dbReference>
<dbReference type="GO" id="GO:0009003">
    <property type="term" value="F:signal peptidase activity"/>
    <property type="evidence" value="ECO:0007669"/>
    <property type="project" value="UniProtKB-EC"/>
</dbReference>
<evidence type="ECO:0000313" key="9">
    <source>
        <dbReference type="EMBL" id="RXZ54412.1"/>
    </source>
</evidence>
<feature type="domain" description="Peptidase S26" evidence="8">
    <location>
        <begin position="45"/>
        <end position="85"/>
    </location>
</feature>
<dbReference type="GO" id="GO:0006465">
    <property type="term" value="P:signal peptide processing"/>
    <property type="evidence" value="ECO:0007669"/>
    <property type="project" value="UniProtKB-UniRule"/>
</dbReference>
<dbReference type="GO" id="GO:0016020">
    <property type="term" value="C:membrane"/>
    <property type="evidence" value="ECO:0007669"/>
    <property type="project" value="UniProtKB-SubCell"/>
</dbReference>